<feature type="compositionally biased region" description="Basic and acidic residues" evidence="1">
    <location>
        <begin position="268"/>
        <end position="282"/>
    </location>
</feature>
<dbReference type="VEuPathDB" id="FungiDB:MYCTH_2301285"/>
<dbReference type="STRING" id="573729.G2Q9E3"/>
<feature type="compositionally biased region" description="Basic and acidic residues" evidence="1">
    <location>
        <begin position="108"/>
        <end position="119"/>
    </location>
</feature>
<feature type="compositionally biased region" description="Basic residues" evidence="1">
    <location>
        <begin position="89"/>
        <end position="107"/>
    </location>
</feature>
<accession>G2Q9E3</accession>
<name>G2Q9E3_THET4</name>
<dbReference type="RefSeq" id="XP_003661647.1">
    <property type="nucleotide sequence ID" value="XM_003661599.1"/>
</dbReference>
<dbReference type="Pfam" id="PF13919">
    <property type="entry name" value="ASXH"/>
    <property type="match status" value="1"/>
</dbReference>
<dbReference type="OMA" id="FEDEWET"/>
<proteinExistence type="predicted"/>
<dbReference type="InParanoid" id="G2Q9E3"/>
<organism evidence="3 4">
    <name type="scientific">Thermothelomyces thermophilus (strain ATCC 42464 / BCRC 31852 / DSM 1799)</name>
    <name type="common">Sporotrichum thermophile</name>
    <dbReference type="NCBI Taxonomy" id="573729"/>
    <lineage>
        <taxon>Eukaryota</taxon>
        <taxon>Fungi</taxon>
        <taxon>Dikarya</taxon>
        <taxon>Ascomycota</taxon>
        <taxon>Pezizomycotina</taxon>
        <taxon>Sordariomycetes</taxon>
        <taxon>Sordariomycetidae</taxon>
        <taxon>Sordariales</taxon>
        <taxon>Chaetomiaceae</taxon>
        <taxon>Thermothelomyces</taxon>
    </lineage>
</organism>
<feature type="region of interest" description="Disordered" evidence="1">
    <location>
        <begin position="1"/>
        <end position="119"/>
    </location>
</feature>
<dbReference type="OrthoDB" id="2289918at2759"/>
<dbReference type="Proteomes" id="UP000007322">
    <property type="component" value="Chromosome 2"/>
</dbReference>
<reference evidence="3 4" key="1">
    <citation type="journal article" date="2011" name="Nat. Biotechnol.">
        <title>Comparative genomic analysis of the thermophilic biomass-degrading fungi Myceliophthora thermophila and Thielavia terrestris.</title>
        <authorList>
            <person name="Berka R.M."/>
            <person name="Grigoriev I.V."/>
            <person name="Otillar R."/>
            <person name="Salamov A."/>
            <person name="Grimwood J."/>
            <person name="Reid I."/>
            <person name="Ishmael N."/>
            <person name="John T."/>
            <person name="Darmond C."/>
            <person name="Moisan M.-C."/>
            <person name="Henrissat B."/>
            <person name="Coutinho P.M."/>
            <person name="Lombard V."/>
            <person name="Natvig D.O."/>
            <person name="Lindquist E."/>
            <person name="Schmutz J."/>
            <person name="Lucas S."/>
            <person name="Harris P."/>
            <person name="Powlowski J."/>
            <person name="Bellemare A."/>
            <person name="Taylor D."/>
            <person name="Butler G."/>
            <person name="de Vries R.P."/>
            <person name="Allijn I.E."/>
            <person name="van den Brink J."/>
            <person name="Ushinsky S."/>
            <person name="Storms R."/>
            <person name="Powell A.J."/>
            <person name="Paulsen I.T."/>
            <person name="Elbourne L.D.H."/>
            <person name="Baker S.E."/>
            <person name="Magnuson J."/>
            <person name="LaBoissiere S."/>
            <person name="Clutterbuck A.J."/>
            <person name="Martinez D."/>
            <person name="Wogulis M."/>
            <person name="de Leon A.L."/>
            <person name="Rey M.W."/>
            <person name="Tsang A."/>
        </authorList>
    </citation>
    <scope>NUCLEOTIDE SEQUENCE [LARGE SCALE GENOMIC DNA]</scope>
    <source>
        <strain evidence="4">ATCC 42464 / BCRC 31852 / DSM 1799</strain>
    </source>
</reference>
<dbReference type="KEGG" id="mtm:MYCTH_2301285"/>
<dbReference type="GeneID" id="11510452"/>
<evidence type="ECO:0000259" key="2">
    <source>
        <dbReference type="Pfam" id="PF13919"/>
    </source>
</evidence>
<evidence type="ECO:0000256" key="1">
    <source>
        <dbReference type="SAM" id="MobiDB-lite"/>
    </source>
</evidence>
<dbReference type="EMBL" id="CP003003">
    <property type="protein sequence ID" value="AEO56402.1"/>
    <property type="molecule type" value="Genomic_DNA"/>
</dbReference>
<protein>
    <recommendedName>
        <fullName evidence="2">ASX DEUBAD domain-containing protein</fullName>
    </recommendedName>
</protein>
<feature type="compositionally biased region" description="Low complexity" evidence="1">
    <location>
        <begin position="1"/>
        <end position="22"/>
    </location>
</feature>
<evidence type="ECO:0000313" key="3">
    <source>
        <dbReference type="EMBL" id="AEO56402.1"/>
    </source>
</evidence>
<evidence type="ECO:0000313" key="4">
    <source>
        <dbReference type="Proteomes" id="UP000007322"/>
    </source>
</evidence>
<dbReference type="eggNOG" id="ENOG502SP7R">
    <property type="taxonomic scope" value="Eukaryota"/>
</dbReference>
<dbReference type="HOGENOM" id="CLU_068524_0_0_1"/>
<dbReference type="AlphaFoldDB" id="G2Q9E3"/>
<gene>
    <name evidence="3" type="ORF">MYCTH_2301285</name>
</gene>
<feature type="region of interest" description="Disordered" evidence="1">
    <location>
        <begin position="262"/>
        <end position="348"/>
    </location>
</feature>
<feature type="domain" description="ASX DEUBAD" evidence="2">
    <location>
        <begin position="160"/>
        <end position="260"/>
    </location>
</feature>
<dbReference type="InterPro" id="IPR028020">
    <property type="entry name" value="ASX_DEUBAD_dom"/>
</dbReference>
<sequence>MEGAAGSSPLSSPPASVVQVALGSPIGKEDQSPVPSDHQEATAGSLDVSPKESSATGHKEKAQGKASAKAKEKKRATQDSDEGTQSSTQKRKASVSRKTAPVKKARHTASEARKTSAQDKKWEAPFVFTDPRSPLAYADLRVRAPSLSLKDLNVLTSPSKAILLHPDAWDVLTPEEKKEVLAKCPDGTPILDAGTEAARPDLASLANDDNFRYDCVRYCENIELGRHDEEWLRQAWVAHEKHKRGDYDDFLREQFEEDWGIQMPVESKAQESEPPDAYKDVTTDAACPTPPDAPEASEEKGSSPRPSKPPDRSPSTQQSSDTRNDHANSRAVPQGQEVAASTLAAQSD</sequence>
<keyword evidence="4" id="KW-1185">Reference proteome</keyword>